<dbReference type="PROSITE" id="PS50048">
    <property type="entry name" value="ZN2_CY6_FUNGAL_2"/>
    <property type="match status" value="1"/>
</dbReference>
<dbReference type="Pfam" id="PF00172">
    <property type="entry name" value="Zn_clus"/>
    <property type="match status" value="1"/>
</dbReference>
<evidence type="ECO:0000256" key="5">
    <source>
        <dbReference type="ARBA" id="ARBA00023163"/>
    </source>
</evidence>
<sequence>MARRGIQRLKTGCTTCKIRKIRCDEGRPQCFRCLSTGRRCDGYLPAAPGTYSWSQLLHLETAPIQAALDAEPHIISYFRHVVAPSISGPLDSHLWTSVVMQISSQQPAAKHAVLAISSLYKTMNTIEVISPCCAREDALVARHYNEAIVQLRTVQDQNTVLLVCILFICIDFLRGDHQSAVDHCRHGINILNGMPNDSEHVRDHLRPAFCRLSIFPYFFGASPNTFPDLEYPWTHPTREICSLEDAHASLTPLLARVVRFVRSADTYRLGLVATPQCDSDTTDKQLLIEASLNSWLAAFNTFKEHRIQKLHNDHVVQMLEVRWLVCSIWLATCFSKDESIYDTHMDKFQAIVNLTTEAAIIMNKANTPRKGRFGFEMSFGPFLAFVVIKCRSLKLRMTALRLMEKLSPLREHCWDMAVLSALGRRTIEVEHDLKLDTIIESGIMVLNETLPPEERRIMDSIMQPDSDVLTGNLDIGASHRIVCFLMKDPFGDGITNRDESLLVG</sequence>
<evidence type="ECO:0000313" key="8">
    <source>
        <dbReference type="EMBL" id="KAK9416641.1"/>
    </source>
</evidence>
<dbReference type="InterPro" id="IPR052360">
    <property type="entry name" value="Transcr_Regulatory_Proteins"/>
</dbReference>
<protein>
    <submittedName>
        <fullName evidence="8">C6 zinc finger protein</fullName>
    </submittedName>
</protein>
<name>A0ABR2UQ07_9PEZI</name>
<evidence type="ECO:0000256" key="3">
    <source>
        <dbReference type="ARBA" id="ARBA00023015"/>
    </source>
</evidence>
<evidence type="ECO:0000313" key="9">
    <source>
        <dbReference type="Proteomes" id="UP001408356"/>
    </source>
</evidence>
<dbReference type="Gene3D" id="4.10.240.10">
    <property type="entry name" value="Zn(2)-C6 fungal-type DNA-binding domain"/>
    <property type="match status" value="1"/>
</dbReference>
<comment type="caution">
    <text evidence="8">The sequence shown here is derived from an EMBL/GenBank/DDBJ whole genome shotgun (WGS) entry which is preliminary data.</text>
</comment>
<dbReference type="Pfam" id="PF11951">
    <property type="entry name" value="Fungal_trans_2"/>
    <property type="match status" value="1"/>
</dbReference>
<reference evidence="8 9" key="1">
    <citation type="journal article" date="2024" name="J. Plant Pathol.">
        <title>Sequence and assembly of the genome of Seiridium unicorne, isolate CBS 538.82, causal agent of cypress canker disease.</title>
        <authorList>
            <person name="Scali E."/>
            <person name="Rocca G.D."/>
            <person name="Danti R."/>
            <person name="Garbelotto M."/>
            <person name="Barberini S."/>
            <person name="Baroncelli R."/>
            <person name="Emiliani G."/>
        </authorList>
    </citation>
    <scope>NUCLEOTIDE SEQUENCE [LARGE SCALE GENOMIC DNA]</scope>
    <source>
        <strain evidence="8 9">BM-138-508</strain>
    </source>
</reference>
<evidence type="ECO:0000256" key="1">
    <source>
        <dbReference type="ARBA" id="ARBA00022723"/>
    </source>
</evidence>
<dbReference type="InterPro" id="IPR021858">
    <property type="entry name" value="Fun_TF"/>
</dbReference>
<gene>
    <name evidence="8" type="ORF">SUNI508_09551</name>
</gene>
<evidence type="ECO:0000256" key="6">
    <source>
        <dbReference type="ARBA" id="ARBA00023242"/>
    </source>
</evidence>
<proteinExistence type="predicted"/>
<keyword evidence="3" id="KW-0805">Transcription regulation</keyword>
<organism evidence="8 9">
    <name type="scientific">Seiridium unicorne</name>
    <dbReference type="NCBI Taxonomy" id="138068"/>
    <lineage>
        <taxon>Eukaryota</taxon>
        <taxon>Fungi</taxon>
        <taxon>Dikarya</taxon>
        <taxon>Ascomycota</taxon>
        <taxon>Pezizomycotina</taxon>
        <taxon>Sordariomycetes</taxon>
        <taxon>Xylariomycetidae</taxon>
        <taxon>Amphisphaeriales</taxon>
        <taxon>Sporocadaceae</taxon>
        <taxon>Seiridium</taxon>
    </lineage>
</organism>
<dbReference type="PANTHER" id="PTHR36206">
    <property type="entry name" value="ASPERCRYPTIN BIOSYNTHESIS CLUSTER-SPECIFIC TRANSCRIPTION REGULATOR ATNN-RELATED"/>
    <property type="match status" value="1"/>
</dbReference>
<keyword evidence="4" id="KW-0238">DNA-binding</keyword>
<keyword evidence="6" id="KW-0539">Nucleus</keyword>
<dbReference type="SMART" id="SM00066">
    <property type="entry name" value="GAL4"/>
    <property type="match status" value="1"/>
</dbReference>
<dbReference type="SUPFAM" id="SSF57701">
    <property type="entry name" value="Zn2/Cys6 DNA-binding domain"/>
    <property type="match status" value="1"/>
</dbReference>
<feature type="domain" description="Zn(2)-C6 fungal-type" evidence="7">
    <location>
        <begin position="12"/>
        <end position="40"/>
    </location>
</feature>
<dbReference type="InterPro" id="IPR001138">
    <property type="entry name" value="Zn2Cys6_DnaBD"/>
</dbReference>
<keyword evidence="2" id="KW-0862">Zinc</keyword>
<evidence type="ECO:0000256" key="4">
    <source>
        <dbReference type="ARBA" id="ARBA00023125"/>
    </source>
</evidence>
<keyword evidence="9" id="KW-1185">Reference proteome</keyword>
<accession>A0ABR2UQ07</accession>
<dbReference type="InterPro" id="IPR036864">
    <property type="entry name" value="Zn2-C6_fun-type_DNA-bd_sf"/>
</dbReference>
<evidence type="ECO:0000256" key="2">
    <source>
        <dbReference type="ARBA" id="ARBA00022833"/>
    </source>
</evidence>
<dbReference type="CDD" id="cd00067">
    <property type="entry name" value="GAL4"/>
    <property type="match status" value="1"/>
</dbReference>
<dbReference type="Proteomes" id="UP001408356">
    <property type="component" value="Unassembled WGS sequence"/>
</dbReference>
<keyword evidence="5" id="KW-0804">Transcription</keyword>
<dbReference type="PANTHER" id="PTHR36206:SF16">
    <property type="entry name" value="TRANSCRIPTION FACTOR DOMAIN-CONTAINING PROTEIN-RELATED"/>
    <property type="match status" value="1"/>
</dbReference>
<dbReference type="EMBL" id="JARVKF010000405">
    <property type="protein sequence ID" value="KAK9416641.1"/>
    <property type="molecule type" value="Genomic_DNA"/>
</dbReference>
<dbReference type="PROSITE" id="PS00463">
    <property type="entry name" value="ZN2_CY6_FUNGAL_1"/>
    <property type="match status" value="1"/>
</dbReference>
<keyword evidence="1" id="KW-0479">Metal-binding</keyword>
<evidence type="ECO:0000259" key="7">
    <source>
        <dbReference type="PROSITE" id="PS50048"/>
    </source>
</evidence>